<dbReference type="RefSeq" id="WP_043408102.1">
    <property type="nucleotide sequence ID" value="NZ_JPMI01000280.1"/>
</dbReference>
<organism evidence="3 4">
    <name type="scientific">Archangium violaceum Cb vi76</name>
    <dbReference type="NCBI Taxonomy" id="1406225"/>
    <lineage>
        <taxon>Bacteria</taxon>
        <taxon>Pseudomonadati</taxon>
        <taxon>Myxococcota</taxon>
        <taxon>Myxococcia</taxon>
        <taxon>Myxococcales</taxon>
        <taxon>Cystobacterineae</taxon>
        <taxon>Archangiaceae</taxon>
        <taxon>Archangium</taxon>
    </lineage>
</organism>
<proteinExistence type="predicted"/>
<evidence type="ECO:0000313" key="4">
    <source>
        <dbReference type="Proteomes" id="UP000028547"/>
    </source>
</evidence>
<dbReference type="Proteomes" id="UP000028547">
    <property type="component" value="Unassembled WGS sequence"/>
</dbReference>
<evidence type="ECO:0000259" key="2">
    <source>
        <dbReference type="Pfam" id="PF08241"/>
    </source>
</evidence>
<evidence type="ECO:0000313" key="3">
    <source>
        <dbReference type="EMBL" id="KFA88632.1"/>
    </source>
</evidence>
<comment type="caution">
    <text evidence="3">The sequence shown here is derived from an EMBL/GenBank/DDBJ whole genome shotgun (WGS) entry which is preliminary data.</text>
</comment>
<dbReference type="SUPFAM" id="SSF53335">
    <property type="entry name" value="S-adenosyl-L-methionine-dependent methyltransferases"/>
    <property type="match status" value="1"/>
</dbReference>
<feature type="region of interest" description="Disordered" evidence="1">
    <location>
        <begin position="111"/>
        <end position="135"/>
    </location>
</feature>
<accession>A0A084SJJ7</accession>
<name>A0A084SJJ7_9BACT</name>
<feature type="domain" description="Methyltransferase type 11" evidence="2">
    <location>
        <begin position="251"/>
        <end position="300"/>
    </location>
</feature>
<dbReference type="EMBL" id="JPMI01000280">
    <property type="protein sequence ID" value="KFA88632.1"/>
    <property type="molecule type" value="Genomic_DNA"/>
</dbReference>
<dbReference type="InterPro" id="IPR029063">
    <property type="entry name" value="SAM-dependent_MTases_sf"/>
</dbReference>
<dbReference type="GO" id="GO:0008757">
    <property type="term" value="F:S-adenosylmethionine-dependent methyltransferase activity"/>
    <property type="evidence" value="ECO:0007669"/>
    <property type="project" value="InterPro"/>
</dbReference>
<reference evidence="3 4" key="1">
    <citation type="submission" date="2014-07" db="EMBL/GenBank/DDBJ databases">
        <title>Draft Genome Sequence of Gephyronic Acid Producer, Cystobacter violaceus Strain Cb vi76.</title>
        <authorList>
            <person name="Stevens D.C."/>
            <person name="Young J."/>
            <person name="Carmichael R."/>
            <person name="Tan J."/>
            <person name="Taylor R.E."/>
        </authorList>
    </citation>
    <scope>NUCLEOTIDE SEQUENCE [LARGE SCALE GENOMIC DNA]</scope>
    <source>
        <strain evidence="3 4">Cb vi76</strain>
    </source>
</reference>
<dbReference type="Pfam" id="PF08241">
    <property type="entry name" value="Methyltransf_11"/>
    <property type="match status" value="1"/>
</dbReference>
<dbReference type="Gene3D" id="2.20.25.10">
    <property type="match status" value="1"/>
</dbReference>
<evidence type="ECO:0000256" key="1">
    <source>
        <dbReference type="SAM" id="MobiDB-lite"/>
    </source>
</evidence>
<dbReference type="InterPro" id="IPR013216">
    <property type="entry name" value="Methyltransf_11"/>
</dbReference>
<dbReference type="AlphaFoldDB" id="A0A084SJJ7"/>
<dbReference type="Gene3D" id="3.40.50.150">
    <property type="entry name" value="Vaccinia Virus protein VP39"/>
    <property type="match status" value="1"/>
</dbReference>
<protein>
    <recommendedName>
        <fullName evidence="2">Methyltransferase type 11 domain-containing protein</fullName>
    </recommendedName>
</protein>
<gene>
    <name evidence="3" type="ORF">Q664_40145</name>
</gene>
<sequence>MPISYFAHLRCPRCHASLAEAADALRCQGCEQRYPLMQNGAFPVLVPEPKPYLAENLTQFARFGRERRGFAWMIDEALTAHPWRETTLRPLHSALLRNLETTDSLGAEIAAQRSPEEHAAAGGEPQDPTSGQADYGPELLGFVQTDWSDAPEMVAQRATVMEKVGGMLDRFSSGGPALLLGGGAGRAYYDLAPRFERLMGCDLCYTYVSLYHRVQRAPVPLAEIHFPTIATDVVATPFVAQRPADGERTHDAYFVADATRLPVADASQRTVISIYFSDCVPFPALVRELHRVLEPNGTFVSYGPMIHRSVPPTGWFTPSEVMAIARQAGFECEFQEWSELPFRESPHHGIRTTHRVWAYTLRKRG</sequence>